<dbReference type="GO" id="GO:0005730">
    <property type="term" value="C:nucleolus"/>
    <property type="evidence" value="ECO:0007669"/>
    <property type="project" value="EnsemblFungi"/>
</dbReference>
<accession>B6K611</accession>
<dbReference type="GO" id="GO:0140429">
    <property type="term" value="P:positive regulation of mitotic sister chromatid biorientation"/>
    <property type="evidence" value="ECO:0007669"/>
    <property type="project" value="EnsemblFungi"/>
</dbReference>
<sequence length="495" mass="56254">MTTRRLTRQNVLAPTNNNENTAAVTRLTRSKAAAVAALHGSENAVVSGKQAVVGSNATVATKKRHALNDVSNLSSKENSVHAALAHKVTEHHGRKSSHPDAHVAQRSLKEDHGIDIGPEAAEPLLKKRRQPTVTVASSQNGLRQARSVGEAASNGIGAVKGIYYDADVTVKKAKREEEHVRAPLAELSSEREVPTKPSEQDWDDLDAEDWADPLMVSEYVNEIFDYMRKLEIQTLPSPTYMDRQKELAWKMRGILTDWLIEVHSRFRLLPETLFLSVNIIDRFLSLRVCSLSKLQLVGITALFIASKYEEVMCPSVQNFVYMADGGYDEEEILQAEQYILRVLEYNLAYPNPMNFLRRISKADYYDIQTRTVAKYLVEIGLLDHRLIRYPPSQQCAAAMYIAREMLGRGPWNRNLVHYSGYEERELIPVVAKMISYLQKPVQHEAFFKKYASKKFMKASLFVRDWVKKNAMAFGDEQETEATYHRTSHTIKDEEW</sequence>
<organism evidence="8 10">
    <name type="scientific">Schizosaccharomyces japonicus (strain yFS275 / FY16936)</name>
    <name type="common">Fission yeast</name>
    <dbReference type="NCBI Taxonomy" id="402676"/>
    <lineage>
        <taxon>Eukaryota</taxon>
        <taxon>Fungi</taxon>
        <taxon>Dikarya</taxon>
        <taxon>Ascomycota</taxon>
        <taxon>Taphrinomycotina</taxon>
        <taxon>Schizosaccharomycetes</taxon>
        <taxon>Schizosaccharomycetales</taxon>
        <taxon>Schizosaccharomycetaceae</taxon>
        <taxon>Schizosaccharomyces</taxon>
    </lineage>
</organism>
<dbReference type="GO" id="GO:0010971">
    <property type="term" value="P:positive regulation of G2/M transition of mitotic cell cycle"/>
    <property type="evidence" value="ECO:0007669"/>
    <property type="project" value="EnsemblFungi"/>
</dbReference>
<dbReference type="InterPro" id="IPR013763">
    <property type="entry name" value="Cyclin-like_dom"/>
</dbReference>
<dbReference type="OrthoDB" id="5590282at2759"/>
<dbReference type="AlphaFoldDB" id="B6K611"/>
<dbReference type="GO" id="GO:0005634">
    <property type="term" value="C:nucleus"/>
    <property type="evidence" value="ECO:0000318"/>
    <property type="project" value="GO_Central"/>
</dbReference>
<dbReference type="GO" id="GO:0000082">
    <property type="term" value="P:G1/S transition of mitotic cell cycle"/>
    <property type="evidence" value="ECO:0000318"/>
    <property type="project" value="GO_Central"/>
</dbReference>
<dbReference type="GO" id="GO:0072687">
    <property type="term" value="C:meiotic spindle"/>
    <property type="evidence" value="ECO:0007669"/>
    <property type="project" value="EnsemblFungi"/>
</dbReference>
<evidence type="ECO:0000259" key="6">
    <source>
        <dbReference type="SMART" id="SM00385"/>
    </source>
</evidence>
<feature type="region of interest" description="Disordered" evidence="5">
    <location>
        <begin position="177"/>
        <end position="202"/>
    </location>
</feature>
<dbReference type="FunFam" id="1.10.472.10:FF:000001">
    <property type="entry name" value="G2/mitotic-specific cyclin"/>
    <property type="match status" value="1"/>
</dbReference>
<keyword evidence="1" id="KW-0132">Cell division</keyword>
<dbReference type="VEuPathDB" id="FungiDB:SJAG_04140"/>
<dbReference type="PIRSF" id="PIRSF001771">
    <property type="entry name" value="Cyclin_A_B_D_E"/>
    <property type="match status" value="1"/>
</dbReference>
<feature type="domain" description="Cyclin C-terminal" evidence="7">
    <location>
        <begin position="350"/>
        <end position="464"/>
    </location>
</feature>
<evidence type="ECO:0000256" key="5">
    <source>
        <dbReference type="SAM" id="MobiDB-lite"/>
    </source>
</evidence>
<dbReference type="STRING" id="402676.B6K611"/>
<dbReference type="SMART" id="SM01332">
    <property type="entry name" value="Cyclin_C"/>
    <property type="match status" value="1"/>
</dbReference>
<dbReference type="Proteomes" id="UP000001744">
    <property type="component" value="Unassembled WGS sequence"/>
</dbReference>
<evidence type="ECO:0000256" key="2">
    <source>
        <dbReference type="ARBA" id="ARBA00023127"/>
    </source>
</evidence>
<evidence type="ECO:0000259" key="7">
    <source>
        <dbReference type="SMART" id="SM01332"/>
    </source>
</evidence>
<dbReference type="EMBL" id="KE651167">
    <property type="protein sequence ID" value="EEB08965.1"/>
    <property type="molecule type" value="Genomic_DNA"/>
</dbReference>
<evidence type="ECO:0000313" key="8">
    <source>
        <dbReference type="EMBL" id="EEB08965.1"/>
    </source>
</evidence>
<dbReference type="GO" id="GO:0140602">
    <property type="term" value="C:nucleolar peripheral inclusion body"/>
    <property type="evidence" value="ECO:0007669"/>
    <property type="project" value="EnsemblFungi"/>
</dbReference>
<dbReference type="PANTHER" id="PTHR10177">
    <property type="entry name" value="CYCLINS"/>
    <property type="match status" value="1"/>
</dbReference>
<dbReference type="GO" id="GO:0005815">
    <property type="term" value="C:microtubule organizing center"/>
    <property type="evidence" value="ECO:0000318"/>
    <property type="project" value="GO_Central"/>
</dbReference>
<dbReference type="GO" id="GO:0016538">
    <property type="term" value="F:cyclin-dependent protein serine/threonine kinase regulator activity"/>
    <property type="evidence" value="ECO:0000318"/>
    <property type="project" value="GO_Central"/>
</dbReference>
<evidence type="ECO:0000256" key="4">
    <source>
        <dbReference type="RuleBase" id="RU000383"/>
    </source>
</evidence>
<evidence type="ECO:0000313" key="10">
    <source>
        <dbReference type="Proteomes" id="UP000001744"/>
    </source>
</evidence>
<dbReference type="GO" id="GO:0061575">
    <property type="term" value="F:cyclin-dependent protein serine/threonine kinase activator activity"/>
    <property type="evidence" value="ECO:0007669"/>
    <property type="project" value="EnsemblFungi"/>
</dbReference>
<dbReference type="CDD" id="cd20568">
    <property type="entry name" value="CYCLIN_CLBs_yeast_rpt1"/>
    <property type="match status" value="1"/>
</dbReference>
<dbReference type="eggNOG" id="KOG0653">
    <property type="taxonomic scope" value="Eukaryota"/>
</dbReference>
<dbReference type="GO" id="GO:0005654">
    <property type="term" value="C:nucleoplasm"/>
    <property type="evidence" value="ECO:0007669"/>
    <property type="project" value="EnsemblFungi"/>
</dbReference>
<keyword evidence="10" id="KW-1185">Reference proteome</keyword>
<keyword evidence="3" id="KW-0131">Cell cycle</keyword>
<dbReference type="OMA" id="AEDWADP"/>
<dbReference type="PROSITE" id="PS00292">
    <property type="entry name" value="CYCLINS"/>
    <property type="match status" value="1"/>
</dbReference>
<dbReference type="CDD" id="cd20512">
    <property type="entry name" value="CYCLIN_CLBs_yeast_rpt2"/>
    <property type="match status" value="1"/>
</dbReference>
<dbReference type="JaponicusDB" id="SJAG_04140">
    <property type="gene designation" value="cdc13"/>
</dbReference>
<dbReference type="GeneID" id="7049307"/>
<evidence type="ECO:0000313" key="9">
    <source>
        <dbReference type="JaponicusDB" id="SJAG_04140"/>
    </source>
</evidence>
<dbReference type="Gene3D" id="1.10.472.10">
    <property type="entry name" value="Cyclin-like"/>
    <property type="match status" value="2"/>
</dbReference>
<evidence type="ECO:0000256" key="1">
    <source>
        <dbReference type="ARBA" id="ARBA00022618"/>
    </source>
</evidence>
<dbReference type="GO" id="GO:0000307">
    <property type="term" value="C:cyclin-dependent protein kinase holoenzyme complex"/>
    <property type="evidence" value="ECO:0000318"/>
    <property type="project" value="GO_Central"/>
</dbReference>
<dbReference type="Pfam" id="PF02984">
    <property type="entry name" value="Cyclin_C"/>
    <property type="match status" value="1"/>
</dbReference>
<proteinExistence type="inferred from homology"/>
<dbReference type="RefSeq" id="XP_002175258.1">
    <property type="nucleotide sequence ID" value="XM_002175222.2"/>
</dbReference>
<name>B6K611_SCHJY</name>
<dbReference type="InterPro" id="IPR004367">
    <property type="entry name" value="Cyclin_C-dom"/>
</dbReference>
<dbReference type="GO" id="GO:0140013">
    <property type="term" value="P:meiotic nuclear division"/>
    <property type="evidence" value="ECO:0007669"/>
    <property type="project" value="EnsemblFungi"/>
</dbReference>
<protein>
    <submittedName>
        <fullName evidence="8">G2/M B-type cyclin Cdc13</fullName>
    </submittedName>
</protein>
<dbReference type="GO" id="GO:0034399">
    <property type="term" value="C:nuclear periphery"/>
    <property type="evidence" value="ECO:0007669"/>
    <property type="project" value="EnsemblFungi"/>
</dbReference>
<dbReference type="InterPro" id="IPR006671">
    <property type="entry name" value="Cyclin_N"/>
</dbReference>
<dbReference type="GO" id="GO:0075297">
    <property type="term" value="P:negative regulation of ascospore formation"/>
    <property type="evidence" value="ECO:0007669"/>
    <property type="project" value="EnsemblFungi"/>
</dbReference>
<feature type="domain" description="Cyclin-like" evidence="6">
    <location>
        <begin position="354"/>
        <end position="435"/>
    </location>
</feature>
<dbReference type="GO" id="GO:0071957">
    <property type="term" value="C:old mitotic spindle pole body"/>
    <property type="evidence" value="ECO:0007669"/>
    <property type="project" value="EnsemblFungi"/>
</dbReference>
<dbReference type="GO" id="GO:0071958">
    <property type="term" value="C:new mitotic spindle pole body"/>
    <property type="evidence" value="ECO:0007669"/>
    <property type="project" value="EnsemblFungi"/>
</dbReference>
<dbReference type="SMART" id="SM00385">
    <property type="entry name" value="CYCLIN"/>
    <property type="match status" value="2"/>
</dbReference>
<dbReference type="InterPro" id="IPR046965">
    <property type="entry name" value="Cyclin_A/B-like"/>
</dbReference>
<dbReference type="HOGENOM" id="CLU_020695_10_6_1"/>
<dbReference type="GO" id="GO:0051301">
    <property type="term" value="P:cell division"/>
    <property type="evidence" value="ECO:0007669"/>
    <property type="project" value="UniProtKB-KW"/>
</dbReference>
<dbReference type="SUPFAM" id="SSF47954">
    <property type="entry name" value="Cyclin-like"/>
    <property type="match status" value="2"/>
</dbReference>
<dbReference type="GO" id="GO:0007089">
    <property type="term" value="P:traversing start control point of mitotic cell cycle"/>
    <property type="evidence" value="ECO:0000318"/>
    <property type="project" value="GO_Central"/>
</dbReference>
<dbReference type="GO" id="GO:1990023">
    <property type="term" value="C:mitotic spindle midzone"/>
    <property type="evidence" value="ECO:0007669"/>
    <property type="project" value="EnsemblFungi"/>
</dbReference>
<dbReference type="InterPro" id="IPR039361">
    <property type="entry name" value="Cyclin"/>
</dbReference>
<dbReference type="Pfam" id="PF00134">
    <property type="entry name" value="Cyclin_N"/>
    <property type="match status" value="1"/>
</dbReference>
<dbReference type="InterPro" id="IPR036915">
    <property type="entry name" value="Cyclin-like_sf"/>
</dbReference>
<reference evidence="8 10" key="1">
    <citation type="journal article" date="2011" name="Science">
        <title>Comparative functional genomics of the fission yeasts.</title>
        <authorList>
            <person name="Rhind N."/>
            <person name="Chen Z."/>
            <person name="Yassour M."/>
            <person name="Thompson D.A."/>
            <person name="Haas B.J."/>
            <person name="Habib N."/>
            <person name="Wapinski I."/>
            <person name="Roy S."/>
            <person name="Lin M.F."/>
            <person name="Heiman D.I."/>
            <person name="Young S.K."/>
            <person name="Furuya K."/>
            <person name="Guo Y."/>
            <person name="Pidoux A."/>
            <person name="Chen H.M."/>
            <person name="Robbertse B."/>
            <person name="Goldberg J.M."/>
            <person name="Aoki K."/>
            <person name="Bayne E.H."/>
            <person name="Berlin A.M."/>
            <person name="Desjardins C.A."/>
            <person name="Dobbs E."/>
            <person name="Dukaj L."/>
            <person name="Fan L."/>
            <person name="FitzGerald M.G."/>
            <person name="French C."/>
            <person name="Gujja S."/>
            <person name="Hansen K."/>
            <person name="Keifenheim D."/>
            <person name="Levin J.Z."/>
            <person name="Mosher R.A."/>
            <person name="Mueller C.A."/>
            <person name="Pfiffner J."/>
            <person name="Priest M."/>
            <person name="Russ C."/>
            <person name="Smialowska A."/>
            <person name="Swoboda P."/>
            <person name="Sykes S.M."/>
            <person name="Vaughn M."/>
            <person name="Vengrova S."/>
            <person name="Yoder R."/>
            <person name="Zeng Q."/>
            <person name="Allshire R."/>
            <person name="Baulcombe D."/>
            <person name="Birren B.W."/>
            <person name="Brown W."/>
            <person name="Ekwall K."/>
            <person name="Kellis M."/>
            <person name="Leatherwood J."/>
            <person name="Levin H."/>
            <person name="Margalit H."/>
            <person name="Martienssen R."/>
            <person name="Nieduszynski C.A."/>
            <person name="Spatafora J.W."/>
            <person name="Friedman N."/>
            <person name="Dalgaard J.Z."/>
            <person name="Baumann P."/>
            <person name="Niki H."/>
            <person name="Regev A."/>
            <person name="Nusbaum C."/>
        </authorList>
    </citation>
    <scope>NUCLEOTIDE SEQUENCE [LARGE SCALE GENOMIC DNA]</scope>
    <source>
        <strain evidence="10">yFS275 / FY16936</strain>
    </source>
</reference>
<gene>
    <name evidence="9" type="primary">cdc13</name>
    <name evidence="8" type="ORF">SJAG_04140</name>
</gene>
<dbReference type="InterPro" id="IPR048258">
    <property type="entry name" value="Cyclins_cyclin-box"/>
</dbReference>
<comment type="similarity">
    <text evidence="4">Belongs to the cyclin family.</text>
</comment>
<keyword evidence="2 4" id="KW-0195">Cyclin</keyword>
<dbReference type="GO" id="GO:0005737">
    <property type="term" value="C:cytoplasm"/>
    <property type="evidence" value="ECO:0000318"/>
    <property type="project" value="GO_Central"/>
</dbReference>
<evidence type="ECO:0000256" key="3">
    <source>
        <dbReference type="ARBA" id="ARBA00023306"/>
    </source>
</evidence>
<dbReference type="GO" id="GO:0000785">
    <property type="term" value="C:chromatin"/>
    <property type="evidence" value="ECO:0007669"/>
    <property type="project" value="EnsemblFungi"/>
</dbReference>
<feature type="domain" description="Cyclin-like" evidence="6">
    <location>
        <begin position="257"/>
        <end position="341"/>
    </location>
</feature>